<evidence type="ECO:0000313" key="4">
    <source>
        <dbReference type="Proteomes" id="UP001499978"/>
    </source>
</evidence>
<feature type="domain" description="CSD" evidence="2">
    <location>
        <begin position="2"/>
        <end position="70"/>
    </location>
</feature>
<feature type="compositionally biased region" description="Polar residues" evidence="1">
    <location>
        <begin position="88"/>
        <end position="98"/>
    </location>
</feature>
<dbReference type="RefSeq" id="WP_344171615.1">
    <property type="nucleotide sequence ID" value="NZ_BAAARY010000007.1"/>
</dbReference>
<dbReference type="Pfam" id="PF00313">
    <property type="entry name" value="CSD"/>
    <property type="match status" value="1"/>
</dbReference>
<sequence>MASLGTVRVFHAERGWGVIDGPEVPGGCWAHFSAIAMDGYRELSQGQQVTFRAEAFSQDGFAYRAVKVWTGGVEPPDQPPTPDGSAGYRSSLTLTFDN</sequence>
<proteinExistence type="predicted"/>
<dbReference type="InterPro" id="IPR012340">
    <property type="entry name" value="NA-bd_OB-fold"/>
</dbReference>
<keyword evidence="4" id="KW-1185">Reference proteome</keyword>
<evidence type="ECO:0000313" key="3">
    <source>
        <dbReference type="EMBL" id="GAA2522351.1"/>
    </source>
</evidence>
<accession>A0ABP6ASN5</accession>
<comment type="caution">
    <text evidence="3">The sequence shown here is derived from an EMBL/GenBank/DDBJ whole genome shotgun (WGS) entry which is preliminary data.</text>
</comment>
<organism evidence="3 4">
    <name type="scientific">Pilimelia columellifera subsp. columellifera</name>
    <dbReference type="NCBI Taxonomy" id="706583"/>
    <lineage>
        <taxon>Bacteria</taxon>
        <taxon>Bacillati</taxon>
        <taxon>Actinomycetota</taxon>
        <taxon>Actinomycetes</taxon>
        <taxon>Micromonosporales</taxon>
        <taxon>Micromonosporaceae</taxon>
        <taxon>Pilimelia</taxon>
    </lineage>
</organism>
<protein>
    <recommendedName>
        <fullName evidence="2">CSD domain-containing protein</fullName>
    </recommendedName>
</protein>
<feature type="region of interest" description="Disordered" evidence="1">
    <location>
        <begin position="73"/>
        <end position="98"/>
    </location>
</feature>
<dbReference type="PROSITE" id="PS51857">
    <property type="entry name" value="CSD_2"/>
    <property type="match status" value="1"/>
</dbReference>
<dbReference type="SUPFAM" id="SSF50249">
    <property type="entry name" value="Nucleic acid-binding proteins"/>
    <property type="match status" value="1"/>
</dbReference>
<reference evidence="4" key="1">
    <citation type="journal article" date="2019" name="Int. J. Syst. Evol. Microbiol.">
        <title>The Global Catalogue of Microorganisms (GCM) 10K type strain sequencing project: providing services to taxonomists for standard genome sequencing and annotation.</title>
        <authorList>
            <consortium name="The Broad Institute Genomics Platform"/>
            <consortium name="The Broad Institute Genome Sequencing Center for Infectious Disease"/>
            <person name="Wu L."/>
            <person name="Ma J."/>
        </authorList>
    </citation>
    <scope>NUCLEOTIDE SEQUENCE [LARGE SCALE GENOMIC DNA]</scope>
    <source>
        <strain evidence="4">JCM 3367</strain>
    </source>
</reference>
<dbReference type="Gene3D" id="2.40.50.140">
    <property type="entry name" value="Nucleic acid-binding proteins"/>
    <property type="match status" value="1"/>
</dbReference>
<dbReference type="EMBL" id="BAAARY010000007">
    <property type="protein sequence ID" value="GAA2522351.1"/>
    <property type="molecule type" value="Genomic_DNA"/>
</dbReference>
<evidence type="ECO:0000259" key="2">
    <source>
        <dbReference type="PROSITE" id="PS51857"/>
    </source>
</evidence>
<dbReference type="InterPro" id="IPR002059">
    <property type="entry name" value="CSP_DNA-bd"/>
</dbReference>
<name>A0ABP6ASN5_9ACTN</name>
<gene>
    <name evidence="3" type="ORF">GCM10010201_20450</name>
</gene>
<evidence type="ECO:0000256" key="1">
    <source>
        <dbReference type="SAM" id="MobiDB-lite"/>
    </source>
</evidence>
<dbReference type="Proteomes" id="UP001499978">
    <property type="component" value="Unassembled WGS sequence"/>
</dbReference>